<dbReference type="InterPro" id="IPR019734">
    <property type="entry name" value="TPR_rpt"/>
</dbReference>
<evidence type="ECO:0000256" key="1">
    <source>
        <dbReference type="ARBA" id="ARBA00022737"/>
    </source>
</evidence>
<dbReference type="GO" id="GO:0006355">
    <property type="term" value="P:regulation of DNA-templated transcription"/>
    <property type="evidence" value="ECO:0007669"/>
    <property type="project" value="InterPro"/>
</dbReference>
<dbReference type="SMART" id="SM00028">
    <property type="entry name" value="TPR"/>
    <property type="match status" value="3"/>
</dbReference>
<proteinExistence type="predicted"/>
<organism evidence="3">
    <name type="scientific">marine metagenome</name>
    <dbReference type="NCBI Taxonomy" id="408172"/>
    <lineage>
        <taxon>unclassified sequences</taxon>
        <taxon>metagenomes</taxon>
        <taxon>ecological metagenomes</taxon>
    </lineage>
</organism>
<dbReference type="InterPro" id="IPR031101">
    <property type="entry name" value="Ctr9"/>
</dbReference>
<dbReference type="GO" id="GO:0016593">
    <property type="term" value="C:Cdc73/Paf1 complex"/>
    <property type="evidence" value="ECO:0007669"/>
    <property type="project" value="TreeGrafter"/>
</dbReference>
<dbReference type="Gene3D" id="1.25.40.10">
    <property type="entry name" value="Tetratricopeptide repeat domain"/>
    <property type="match status" value="1"/>
</dbReference>
<dbReference type="EMBL" id="UINC01160957">
    <property type="protein sequence ID" value="SVD59881.1"/>
    <property type="molecule type" value="Genomic_DNA"/>
</dbReference>
<reference evidence="3" key="1">
    <citation type="submission" date="2018-05" db="EMBL/GenBank/DDBJ databases">
        <authorList>
            <person name="Lanie J.A."/>
            <person name="Ng W.-L."/>
            <person name="Kazmierczak K.M."/>
            <person name="Andrzejewski T.M."/>
            <person name="Davidsen T.M."/>
            <person name="Wayne K.J."/>
            <person name="Tettelin H."/>
            <person name="Glass J.I."/>
            <person name="Rusch D."/>
            <person name="Podicherti R."/>
            <person name="Tsui H.-C.T."/>
            <person name="Winkler M.E."/>
        </authorList>
    </citation>
    <scope>NUCLEOTIDE SEQUENCE</scope>
</reference>
<dbReference type="PROSITE" id="PS50005">
    <property type="entry name" value="TPR"/>
    <property type="match status" value="2"/>
</dbReference>
<dbReference type="PANTHER" id="PTHR14027:SF2">
    <property type="entry name" value="RNA POLYMERASE-ASSOCIATED PROTEIN CTR9 HOMOLOG"/>
    <property type="match status" value="1"/>
</dbReference>
<dbReference type="SUPFAM" id="SSF48452">
    <property type="entry name" value="TPR-like"/>
    <property type="match status" value="1"/>
</dbReference>
<protein>
    <submittedName>
        <fullName evidence="3">Uncharacterized protein</fullName>
    </submittedName>
</protein>
<dbReference type="AlphaFoldDB" id="A0A382WP91"/>
<accession>A0A382WP91</accession>
<feature type="non-terminal residue" evidence="3">
    <location>
        <position position="142"/>
    </location>
</feature>
<dbReference type="Pfam" id="PF13432">
    <property type="entry name" value="TPR_16"/>
    <property type="match status" value="1"/>
</dbReference>
<evidence type="ECO:0000256" key="2">
    <source>
        <dbReference type="ARBA" id="ARBA00022803"/>
    </source>
</evidence>
<sequence>MAAILLTMAAMTAAPAQSLTQAQQYFQQGRQYHLGEDGRKVDLEKALRYYLQALRANPQLYEAHVNAGMAYYARKDYRRAKSHFSDAIKTARSRGDISPKVEAKISDNLGTCYFKEGNLREAEKWFRGAVVLDPTLVEAHYN</sequence>
<gene>
    <name evidence="3" type="ORF">METZ01_LOCUS412735</name>
</gene>
<dbReference type="GO" id="GO:0006368">
    <property type="term" value="P:transcription elongation by RNA polymerase II"/>
    <property type="evidence" value="ECO:0007669"/>
    <property type="project" value="TreeGrafter"/>
</dbReference>
<dbReference type="InterPro" id="IPR013105">
    <property type="entry name" value="TPR_2"/>
</dbReference>
<dbReference type="InterPro" id="IPR011990">
    <property type="entry name" value="TPR-like_helical_dom_sf"/>
</dbReference>
<evidence type="ECO:0000313" key="3">
    <source>
        <dbReference type="EMBL" id="SVD59881.1"/>
    </source>
</evidence>
<dbReference type="GO" id="GO:0000993">
    <property type="term" value="F:RNA polymerase II complex binding"/>
    <property type="evidence" value="ECO:0007669"/>
    <property type="project" value="TreeGrafter"/>
</dbReference>
<name>A0A382WP91_9ZZZZ</name>
<keyword evidence="1" id="KW-0677">Repeat</keyword>
<dbReference type="PANTHER" id="PTHR14027">
    <property type="entry name" value="RNA POLYMERASE-ASSOCIATED PROTEIN CTR9"/>
    <property type="match status" value="1"/>
</dbReference>
<dbReference type="Pfam" id="PF07719">
    <property type="entry name" value="TPR_2"/>
    <property type="match status" value="1"/>
</dbReference>
<keyword evidence="2" id="KW-0802">TPR repeat</keyword>